<keyword evidence="9" id="KW-0408">Iron</keyword>
<dbReference type="InterPro" id="IPR036396">
    <property type="entry name" value="Cyt_P450_sf"/>
</dbReference>
<dbReference type="SUPFAM" id="SSF48264">
    <property type="entry name" value="Cytochrome P450"/>
    <property type="match status" value="1"/>
</dbReference>
<evidence type="ECO:0000313" key="12">
    <source>
        <dbReference type="EMBL" id="KAK6802809.1"/>
    </source>
</evidence>
<dbReference type="EMBL" id="JBANQN010000001">
    <property type="protein sequence ID" value="KAK6802809.1"/>
    <property type="molecule type" value="Genomic_DNA"/>
</dbReference>
<keyword evidence="6" id="KW-0479">Metal-binding</keyword>
<dbReference type="GO" id="GO:0016020">
    <property type="term" value="C:membrane"/>
    <property type="evidence" value="ECO:0007669"/>
    <property type="project" value="UniProtKB-SubCell"/>
</dbReference>
<keyword evidence="5" id="KW-0812">Transmembrane</keyword>
<dbReference type="AlphaFoldDB" id="A0AAN8U3K8"/>
<evidence type="ECO:0000256" key="4">
    <source>
        <dbReference type="ARBA" id="ARBA00022617"/>
    </source>
</evidence>
<evidence type="ECO:0000256" key="7">
    <source>
        <dbReference type="ARBA" id="ARBA00022989"/>
    </source>
</evidence>
<comment type="subcellular location">
    <subcellularLocation>
        <location evidence="2">Membrane</location>
        <topology evidence="2">Single-pass membrane protein</topology>
    </subcellularLocation>
</comment>
<keyword evidence="11" id="KW-0472">Membrane</keyword>
<dbReference type="GO" id="GO:0016705">
    <property type="term" value="F:oxidoreductase activity, acting on paired donors, with incorporation or reduction of molecular oxygen"/>
    <property type="evidence" value="ECO:0007669"/>
    <property type="project" value="InterPro"/>
</dbReference>
<accession>A0AAN8U3K8</accession>
<dbReference type="PANTHER" id="PTHR47955:SF22">
    <property type="entry name" value="CYTOCHROME P450 83B1-LIKE"/>
    <property type="match status" value="1"/>
</dbReference>
<evidence type="ECO:0000256" key="9">
    <source>
        <dbReference type="ARBA" id="ARBA00023004"/>
    </source>
</evidence>
<sequence length="66" mass="7522">MKKICTLHLFSPKKVQSFHPIREDEVSRMINRVTELASSSRLVNLSEIMLSLSSNISCIVEFGKEI</sequence>
<reference evidence="12 13" key="1">
    <citation type="submission" date="2024-02" db="EMBL/GenBank/DDBJ databases">
        <title>de novo genome assembly of Solanum bulbocastanum strain 11H21.</title>
        <authorList>
            <person name="Hosaka A.J."/>
        </authorList>
    </citation>
    <scope>NUCLEOTIDE SEQUENCE [LARGE SCALE GENOMIC DNA]</scope>
    <source>
        <tissue evidence="12">Young leaves</tissue>
    </source>
</reference>
<protein>
    <submittedName>
        <fullName evidence="12">Uncharacterized protein</fullName>
    </submittedName>
</protein>
<keyword evidence="13" id="KW-1185">Reference proteome</keyword>
<evidence type="ECO:0000256" key="2">
    <source>
        <dbReference type="ARBA" id="ARBA00004167"/>
    </source>
</evidence>
<dbReference type="Gene3D" id="1.10.630.10">
    <property type="entry name" value="Cytochrome P450"/>
    <property type="match status" value="1"/>
</dbReference>
<keyword evidence="8" id="KW-0560">Oxidoreductase</keyword>
<gene>
    <name evidence="12" type="ORF">RDI58_000592</name>
</gene>
<evidence type="ECO:0000256" key="11">
    <source>
        <dbReference type="ARBA" id="ARBA00023136"/>
    </source>
</evidence>
<dbReference type="GO" id="GO:0004497">
    <property type="term" value="F:monooxygenase activity"/>
    <property type="evidence" value="ECO:0007669"/>
    <property type="project" value="UniProtKB-KW"/>
</dbReference>
<evidence type="ECO:0000313" key="13">
    <source>
        <dbReference type="Proteomes" id="UP001371456"/>
    </source>
</evidence>
<dbReference type="PANTHER" id="PTHR47955">
    <property type="entry name" value="CYTOCHROME P450 FAMILY 71 PROTEIN"/>
    <property type="match status" value="1"/>
</dbReference>
<dbReference type="Proteomes" id="UP001371456">
    <property type="component" value="Unassembled WGS sequence"/>
</dbReference>
<organism evidence="12 13">
    <name type="scientific">Solanum bulbocastanum</name>
    <name type="common">Wild potato</name>
    <dbReference type="NCBI Taxonomy" id="147425"/>
    <lineage>
        <taxon>Eukaryota</taxon>
        <taxon>Viridiplantae</taxon>
        <taxon>Streptophyta</taxon>
        <taxon>Embryophyta</taxon>
        <taxon>Tracheophyta</taxon>
        <taxon>Spermatophyta</taxon>
        <taxon>Magnoliopsida</taxon>
        <taxon>eudicotyledons</taxon>
        <taxon>Gunneridae</taxon>
        <taxon>Pentapetalae</taxon>
        <taxon>asterids</taxon>
        <taxon>lamiids</taxon>
        <taxon>Solanales</taxon>
        <taxon>Solanaceae</taxon>
        <taxon>Solanoideae</taxon>
        <taxon>Solaneae</taxon>
        <taxon>Solanum</taxon>
    </lineage>
</organism>
<evidence type="ECO:0000256" key="10">
    <source>
        <dbReference type="ARBA" id="ARBA00023033"/>
    </source>
</evidence>
<evidence type="ECO:0000256" key="1">
    <source>
        <dbReference type="ARBA" id="ARBA00001971"/>
    </source>
</evidence>
<keyword evidence="7" id="KW-1133">Transmembrane helix</keyword>
<dbReference type="GO" id="GO:0020037">
    <property type="term" value="F:heme binding"/>
    <property type="evidence" value="ECO:0007669"/>
    <property type="project" value="InterPro"/>
</dbReference>
<comment type="caution">
    <text evidence="12">The sequence shown here is derived from an EMBL/GenBank/DDBJ whole genome shotgun (WGS) entry which is preliminary data.</text>
</comment>
<evidence type="ECO:0000256" key="6">
    <source>
        <dbReference type="ARBA" id="ARBA00022723"/>
    </source>
</evidence>
<name>A0AAN8U3K8_SOLBU</name>
<proteinExistence type="inferred from homology"/>
<comment type="cofactor">
    <cofactor evidence="1">
        <name>heme</name>
        <dbReference type="ChEBI" id="CHEBI:30413"/>
    </cofactor>
</comment>
<keyword evidence="4" id="KW-0349">Heme</keyword>
<dbReference type="GO" id="GO:0005506">
    <property type="term" value="F:iron ion binding"/>
    <property type="evidence" value="ECO:0007669"/>
    <property type="project" value="InterPro"/>
</dbReference>
<evidence type="ECO:0000256" key="3">
    <source>
        <dbReference type="ARBA" id="ARBA00010617"/>
    </source>
</evidence>
<evidence type="ECO:0000256" key="5">
    <source>
        <dbReference type="ARBA" id="ARBA00022692"/>
    </source>
</evidence>
<keyword evidence="10" id="KW-0503">Monooxygenase</keyword>
<evidence type="ECO:0000256" key="8">
    <source>
        <dbReference type="ARBA" id="ARBA00023002"/>
    </source>
</evidence>
<comment type="similarity">
    <text evidence="3">Belongs to the cytochrome P450 family.</text>
</comment>